<dbReference type="AlphaFoldDB" id="A0AA40KYX0"/>
<dbReference type="Proteomes" id="UP001177670">
    <property type="component" value="Unassembled WGS sequence"/>
</dbReference>
<keyword evidence="3" id="KW-1185">Reference proteome</keyword>
<protein>
    <submittedName>
        <fullName evidence="2">Uncharacterized protein</fullName>
    </submittedName>
</protein>
<accession>A0AA40KYX0</accession>
<organism evidence="2 3">
    <name type="scientific">Melipona bicolor</name>
    <dbReference type="NCBI Taxonomy" id="60889"/>
    <lineage>
        <taxon>Eukaryota</taxon>
        <taxon>Metazoa</taxon>
        <taxon>Ecdysozoa</taxon>
        <taxon>Arthropoda</taxon>
        <taxon>Hexapoda</taxon>
        <taxon>Insecta</taxon>
        <taxon>Pterygota</taxon>
        <taxon>Neoptera</taxon>
        <taxon>Endopterygota</taxon>
        <taxon>Hymenoptera</taxon>
        <taxon>Apocrita</taxon>
        <taxon>Aculeata</taxon>
        <taxon>Apoidea</taxon>
        <taxon>Anthophila</taxon>
        <taxon>Apidae</taxon>
        <taxon>Melipona</taxon>
    </lineage>
</organism>
<comment type="caution">
    <text evidence="2">The sequence shown here is derived from an EMBL/GenBank/DDBJ whole genome shotgun (WGS) entry which is preliminary data.</text>
</comment>
<evidence type="ECO:0000313" key="3">
    <source>
        <dbReference type="Proteomes" id="UP001177670"/>
    </source>
</evidence>
<name>A0AA40KYX0_9HYME</name>
<evidence type="ECO:0000313" key="2">
    <source>
        <dbReference type="EMBL" id="KAK1137642.1"/>
    </source>
</evidence>
<feature type="compositionally biased region" description="Basic and acidic residues" evidence="1">
    <location>
        <begin position="28"/>
        <end position="38"/>
    </location>
</feature>
<gene>
    <name evidence="2" type="ORF">K0M31_002140</name>
</gene>
<reference evidence="2" key="1">
    <citation type="submission" date="2021-10" db="EMBL/GenBank/DDBJ databases">
        <title>Melipona bicolor Genome sequencing and assembly.</title>
        <authorList>
            <person name="Araujo N.S."/>
            <person name="Arias M.C."/>
        </authorList>
    </citation>
    <scope>NUCLEOTIDE SEQUENCE</scope>
    <source>
        <strain evidence="2">USP_2M_L1-L4_2017</strain>
        <tissue evidence="2">Whole body</tissue>
    </source>
</reference>
<sequence>MRDFARSPTHRQFPERERINSLAASSDVRPRDEKESFKVLDGPCPGKELREDCRLTVLLRKPGVEAGASSRG</sequence>
<feature type="region of interest" description="Disordered" evidence="1">
    <location>
        <begin position="1"/>
        <end position="40"/>
    </location>
</feature>
<proteinExistence type="predicted"/>
<dbReference type="EMBL" id="JAHYIQ010000001">
    <property type="protein sequence ID" value="KAK1137642.1"/>
    <property type="molecule type" value="Genomic_DNA"/>
</dbReference>
<evidence type="ECO:0000256" key="1">
    <source>
        <dbReference type="SAM" id="MobiDB-lite"/>
    </source>
</evidence>